<dbReference type="InterPro" id="IPR002645">
    <property type="entry name" value="STAS_dom"/>
</dbReference>
<feature type="domain" description="STAS" evidence="3">
    <location>
        <begin position="24"/>
        <end position="137"/>
    </location>
</feature>
<evidence type="ECO:0000256" key="1">
    <source>
        <dbReference type="ARBA" id="ARBA00009013"/>
    </source>
</evidence>
<dbReference type="Pfam" id="PF01740">
    <property type="entry name" value="STAS"/>
    <property type="match status" value="1"/>
</dbReference>
<evidence type="ECO:0000313" key="5">
    <source>
        <dbReference type="Proteomes" id="UP000294927"/>
    </source>
</evidence>
<dbReference type="EMBL" id="SOCP01000011">
    <property type="protein sequence ID" value="TDV46078.1"/>
    <property type="molecule type" value="Genomic_DNA"/>
</dbReference>
<dbReference type="PANTHER" id="PTHR33495:SF13">
    <property type="entry name" value="ANTI-SIGMA-F FACTOR ANTAGONIST RSFB"/>
    <property type="match status" value="1"/>
</dbReference>
<keyword evidence="5" id="KW-1185">Reference proteome</keyword>
<organism evidence="4 5">
    <name type="scientific">Actinophytocola oryzae</name>
    <dbReference type="NCBI Taxonomy" id="502181"/>
    <lineage>
        <taxon>Bacteria</taxon>
        <taxon>Bacillati</taxon>
        <taxon>Actinomycetota</taxon>
        <taxon>Actinomycetes</taxon>
        <taxon>Pseudonocardiales</taxon>
        <taxon>Pseudonocardiaceae</taxon>
    </lineage>
</organism>
<gene>
    <name evidence="4" type="ORF">CLV71_11136</name>
</gene>
<proteinExistence type="inferred from homology"/>
<evidence type="ECO:0000259" key="3">
    <source>
        <dbReference type="PROSITE" id="PS50801"/>
    </source>
</evidence>
<dbReference type="Gene3D" id="3.30.750.24">
    <property type="entry name" value="STAS domain"/>
    <property type="match status" value="1"/>
</dbReference>
<dbReference type="CDD" id="cd07043">
    <property type="entry name" value="STAS_anti-anti-sigma_factors"/>
    <property type="match status" value="1"/>
</dbReference>
<sequence>MKPASDELTPDGVADERPDREQLMTVRAEERDHILILTVEGDVDGLTAPRLSTAVAEAFRGLAGRSLVLDLTRVRFIGSVGLRTLRDTAREAARHQGVQPLRVVVDQARQVIRPIEIAGLDQILALHHTVDDAIAAGDLR</sequence>
<dbReference type="InterPro" id="IPR036513">
    <property type="entry name" value="STAS_dom_sf"/>
</dbReference>
<dbReference type="NCBIfam" id="TIGR00377">
    <property type="entry name" value="ant_ant_sig"/>
    <property type="match status" value="1"/>
</dbReference>
<evidence type="ECO:0000256" key="2">
    <source>
        <dbReference type="RuleBase" id="RU003749"/>
    </source>
</evidence>
<evidence type="ECO:0000313" key="4">
    <source>
        <dbReference type="EMBL" id="TDV46078.1"/>
    </source>
</evidence>
<comment type="caution">
    <text evidence="4">The sequence shown here is derived from an EMBL/GenBank/DDBJ whole genome shotgun (WGS) entry which is preliminary data.</text>
</comment>
<dbReference type="GO" id="GO:0043856">
    <property type="term" value="F:anti-sigma factor antagonist activity"/>
    <property type="evidence" value="ECO:0007669"/>
    <property type="project" value="InterPro"/>
</dbReference>
<name>A0A4R7VAT4_9PSEU</name>
<dbReference type="Proteomes" id="UP000294927">
    <property type="component" value="Unassembled WGS sequence"/>
</dbReference>
<reference evidence="4 5" key="1">
    <citation type="submission" date="2019-03" db="EMBL/GenBank/DDBJ databases">
        <title>Genomic Encyclopedia of Archaeal and Bacterial Type Strains, Phase II (KMG-II): from individual species to whole genera.</title>
        <authorList>
            <person name="Goeker M."/>
        </authorList>
    </citation>
    <scope>NUCLEOTIDE SEQUENCE [LARGE SCALE GENOMIC DNA]</scope>
    <source>
        <strain evidence="4 5">DSM 45499</strain>
    </source>
</reference>
<accession>A0A4R7VAT4</accession>
<dbReference type="RefSeq" id="WP_166664280.1">
    <property type="nucleotide sequence ID" value="NZ_SOCP01000011.1"/>
</dbReference>
<comment type="similarity">
    <text evidence="1 2">Belongs to the anti-sigma-factor antagonist family.</text>
</comment>
<dbReference type="SUPFAM" id="SSF52091">
    <property type="entry name" value="SpoIIaa-like"/>
    <property type="match status" value="1"/>
</dbReference>
<dbReference type="InterPro" id="IPR003658">
    <property type="entry name" value="Anti-sigma_ant"/>
</dbReference>
<dbReference type="PROSITE" id="PS50801">
    <property type="entry name" value="STAS"/>
    <property type="match status" value="1"/>
</dbReference>
<dbReference type="AlphaFoldDB" id="A0A4R7VAT4"/>
<protein>
    <recommendedName>
        <fullName evidence="2">Anti-sigma factor antagonist</fullName>
    </recommendedName>
</protein>
<dbReference type="PANTHER" id="PTHR33495">
    <property type="entry name" value="ANTI-SIGMA FACTOR ANTAGONIST TM_1081-RELATED-RELATED"/>
    <property type="match status" value="1"/>
</dbReference>